<evidence type="ECO:0000313" key="6">
    <source>
        <dbReference type="EMBL" id="QAS52584.1"/>
    </source>
</evidence>
<dbReference type="InterPro" id="IPR002563">
    <property type="entry name" value="Flavin_Rdtase-like_dom"/>
</dbReference>
<dbReference type="SUPFAM" id="SSF50475">
    <property type="entry name" value="FMN-binding split barrel"/>
    <property type="match status" value="1"/>
</dbReference>
<proteinExistence type="inferred from homology"/>
<dbReference type="RefSeq" id="WP_128524872.1">
    <property type="nucleotide sequence ID" value="NZ_CANLVY010000009.1"/>
</dbReference>
<protein>
    <recommendedName>
        <fullName evidence="5">Flavin reductase like domain-containing protein</fullName>
    </recommendedName>
</protein>
<keyword evidence="3" id="KW-0288">FMN</keyword>
<comment type="cofactor">
    <cofactor evidence="1">
        <name>FMN</name>
        <dbReference type="ChEBI" id="CHEBI:58210"/>
    </cofactor>
</comment>
<name>A0A410MCV8_9BACI</name>
<sequence length="198" mass="22229">MMIHETEFSKHSMSKLIKGAVVPRPIAWVSTISKSGTRNLAPFSFFTVASMDPITLCFSVGGDEREKDTLANIRETGQFVINIVSESLANQMHESSKGHAPEIDEFEMAGTEVEDSVYVEAPRVKASPVHMECEIDRILPLGSNHLVLGRVIGYHLQEDFYQENDKVDPHQLKPVGRMAGDYSYIRDFYSLPNEDLPK</sequence>
<accession>A0A410MCV8</accession>
<dbReference type="EMBL" id="CP026118">
    <property type="protein sequence ID" value="QAS52584.1"/>
    <property type="molecule type" value="Genomic_DNA"/>
</dbReference>
<dbReference type="InterPro" id="IPR012349">
    <property type="entry name" value="Split_barrel_FMN-bd"/>
</dbReference>
<dbReference type="PANTHER" id="PTHR33798:SF5">
    <property type="entry name" value="FLAVIN REDUCTASE LIKE DOMAIN-CONTAINING PROTEIN"/>
    <property type="match status" value="1"/>
</dbReference>
<gene>
    <name evidence="6" type="ORF">HLI_10320</name>
</gene>
<dbReference type="PANTHER" id="PTHR33798">
    <property type="entry name" value="FLAVOPROTEIN OXYGENASE"/>
    <property type="match status" value="1"/>
</dbReference>
<reference evidence="6 7" key="1">
    <citation type="submission" date="2018-01" db="EMBL/GenBank/DDBJ databases">
        <title>The whole genome sequencing and assembly of Halobacillus litoralis ERB031 strain.</title>
        <authorList>
            <person name="Lee S.-J."/>
            <person name="Park M.-K."/>
            <person name="Kim J.-Y."/>
            <person name="Lee Y.-J."/>
            <person name="Yi H."/>
            <person name="Bahn Y.-S."/>
            <person name="Kim J.F."/>
            <person name="Lee D.-W."/>
        </authorList>
    </citation>
    <scope>NUCLEOTIDE SEQUENCE [LARGE SCALE GENOMIC DNA]</scope>
    <source>
        <strain evidence="6 7">ERB 031</strain>
    </source>
</reference>
<dbReference type="Pfam" id="PF01613">
    <property type="entry name" value="Flavin_Reduct"/>
    <property type="match status" value="1"/>
</dbReference>
<dbReference type="SMART" id="SM00903">
    <property type="entry name" value="Flavin_Reduct"/>
    <property type="match status" value="1"/>
</dbReference>
<evidence type="ECO:0000313" key="7">
    <source>
        <dbReference type="Proteomes" id="UP000287756"/>
    </source>
</evidence>
<evidence type="ECO:0000256" key="3">
    <source>
        <dbReference type="ARBA" id="ARBA00022643"/>
    </source>
</evidence>
<evidence type="ECO:0000256" key="4">
    <source>
        <dbReference type="ARBA" id="ARBA00038054"/>
    </source>
</evidence>
<organism evidence="6 7">
    <name type="scientific">Halobacillus litoralis</name>
    <dbReference type="NCBI Taxonomy" id="45668"/>
    <lineage>
        <taxon>Bacteria</taxon>
        <taxon>Bacillati</taxon>
        <taxon>Bacillota</taxon>
        <taxon>Bacilli</taxon>
        <taxon>Bacillales</taxon>
        <taxon>Bacillaceae</taxon>
        <taxon>Halobacillus</taxon>
    </lineage>
</organism>
<dbReference type="KEGG" id="hli:HLI_10320"/>
<evidence type="ECO:0000256" key="2">
    <source>
        <dbReference type="ARBA" id="ARBA00022630"/>
    </source>
</evidence>
<feature type="domain" description="Flavin reductase like" evidence="5">
    <location>
        <begin position="19"/>
        <end position="162"/>
    </location>
</feature>
<comment type="similarity">
    <text evidence="4">Belongs to the flavoredoxin family.</text>
</comment>
<dbReference type="GO" id="GO:0016646">
    <property type="term" value="F:oxidoreductase activity, acting on the CH-NH group of donors, NAD or NADP as acceptor"/>
    <property type="evidence" value="ECO:0007669"/>
    <property type="project" value="UniProtKB-ARBA"/>
</dbReference>
<dbReference type="Proteomes" id="UP000287756">
    <property type="component" value="Chromosome"/>
</dbReference>
<dbReference type="GO" id="GO:0010181">
    <property type="term" value="F:FMN binding"/>
    <property type="evidence" value="ECO:0007669"/>
    <property type="project" value="InterPro"/>
</dbReference>
<dbReference type="Gene3D" id="2.30.110.10">
    <property type="entry name" value="Electron Transport, Fmn-binding Protein, Chain A"/>
    <property type="match status" value="1"/>
</dbReference>
<evidence type="ECO:0000259" key="5">
    <source>
        <dbReference type="SMART" id="SM00903"/>
    </source>
</evidence>
<evidence type="ECO:0000256" key="1">
    <source>
        <dbReference type="ARBA" id="ARBA00001917"/>
    </source>
</evidence>
<dbReference type="OrthoDB" id="9794638at2"/>
<dbReference type="AlphaFoldDB" id="A0A410MCV8"/>
<keyword evidence="2" id="KW-0285">Flavoprotein</keyword>